<feature type="transmembrane region" description="Helical" evidence="1">
    <location>
        <begin position="199"/>
        <end position="219"/>
    </location>
</feature>
<dbReference type="GeneID" id="12446393"/>
<gene>
    <name evidence="2" type="ordered locus">Hqrw_1704</name>
</gene>
<evidence type="ECO:0000313" key="2">
    <source>
        <dbReference type="EMBL" id="CCC39638.1"/>
    </source>
</evidence>
<dbReference type="MEROPS" id="S26.A11"/>
<dbReference type="RefSeq" id="WP_014555453.1">
    <property type="nucleotide sequence ID" value="NC_017459.1"/>
</dbReference>
<dbReference type="EMBL" id="FR746099">
    <property type="protein sequence ID" value="CCC39638.1"/>
    <property type="molecule type" value="Genomic_DNA"/>
</dbReference>
<dbReference type="KEGG" id="hwc:Hqrw_1704"/>
<accession>G0LGT6</accession>
<keyword evidence="1" id="KW-0812">Transmembrane</keyword>
<organism evidence="2 3">
    <name type="scientific">Haloquadratum walsbyi (strain DSM 16854 / JCM 12705 / C23)</name>
    <dbReference type="NCBI Taxonomy" id="768065"/>
    <lineage>
        <taxon>Archaea</taxon>
        <taxon>Methanobacteriati</taxon>
        <taxon>Methanobacteriota</taxon>
        <taxon>Stenosarchaea group</taxon>
        <taxon>Halobacteria</taxon>
        <taxon>Halobacteriales</taxon>
        <taxon>Haloferacaceae</taxon>
        <taxon>Haloquadratum</taxon>
    </lineage>
</organism>
<evidence type="ECO:0000313" key="3">
    <source>
        <dbReference type="Proteomes" id="UP000007954"/>
    </source>
</evidence>
<feature type="transmembrane region" description="Helical" evidence="1">
    <location>
        <begin position="7"/>
        <end position="24"/>
    </location>
</feature>
<feature type="transmembrane region" description="Helical" evidence="1">
    <location>
        <begin position="149"/>
        <end position="167"/>
    </location>
</feature>
<sequence length="372" mass="39178">MNVDRWFELGVIGILALLLAGQIIDQPLLLGFVRTGSMQPALAPGDGFIAIPPSVAGQPNVGDVVVYRAQQVNGGGLTTHRIVDETARGYITQGDANPFTDQSGGEPPVKSPQIVAVVLQLGGTVVMLPELGTGVILIRDAIQQLLRIVPRRFVIGGAVTLVVILALTDEDAGPRGRTNVTDRDAGHNSDTPLLTPKRIVLLTGGIVILAATASMLFPLGPTEYRVVSAQSNLPGPGVIPAGESESTTYQVPGGSFVPIKYYVEPASDGVAVKNGSGVVTPGNVTNATVRLSVPPDTGSYRRYVSEKRFPLVLPVTVIESMYAIHPLAPVVLIDTLLAIPTLAAAQLFTGRRRLRDRAGAQNGIFEQLGGRR</sequence>
<evidence type="ECO:0000256" key="1">
    <source>
        <dbReference type="SAM" id="Phobius"/>
    </source>
</evidence>
<dbReference type="Proteomes" id="UP000007954">
    <property type="component" value="Chromosome"/>
</dbReference>
<name>G0LGT6_HALWC</name>
<keyword evidence="1" id="KW-0472">Membrane</keyword>
<dbReference type="SUPFAM" id="SSF51306">
    <property type="entry name" value="LexA/Signal peptidase"/>
    <property type="match status" value="1"/>
</dbReference>
<proteinExistence type="predicted"/>
<dbReference type="HOGENOM" id="CLU_037192_0_0_2"/>
<dbReference type="GO" id="GO:0006465">
    <property type="term" value="P:signal peptide processing"/>
    <property type="evidence" value="ECO:0007669"/>
    <property type="project" value="InterPro"/>
</dbReference>
<dbReference type="GO" id="GO:0004252">
    <property type="term" value="F:serine-type endopeptidase activity"/>
    <property type="evidence" value="ECO:0007669"/>
    <property type="project" value="InterPro"/>
</dbReference>
<dbReference type="InterPro" id="IPR019533">
    <property type="entry name" value="Peptidase_S26"/>
</dbReference>
<dbReference type="AlphaFoldDB" id="G0LGT6"/>
<reference evidence="2 3" key="1">
    <citation type="journal article" date="2011" name="PLoS ONE">
        <title>Haloquadratum walsbyi: limited diversity in a global pond.</title>
        <authorList>
            <person name="Dyall-Smith M."/>
            <person name="Pfeiffer F."/>
            <person name="Klee K."/>
            <person name="Palm P."/>
            <person name="Gross K."/>
            <person name="Schuster S.C."/>
            <person name="Rampp M."/>
            <person name="Oesterhelt D."/>
        </authorList>
    </citation>
    <scope>NUCLEOTIDE SEQUENCE [LARGE SCALE GENOMIC DNA]</scope>
    <source>
        <strain evidence="3">DSM 16854 / JCM 12705 / C23</strain>
    </source>
</reference>
<dbReference type="CDD" id="cd06530">
    <property type="entry name" value="S26_SPase_I"/>
    <property type="match status" value="1"/>
</dbReference>
<dbReference type="OrthoDB" id="50404at2157"/>
<protein>
    <submittedName>
        <fullName evidence="2">Peptidase S26 domain protein</fullName>
    </submittedName>
</protein>
<keyword evidence="1" id="KW-1133">Transmembrane helix</keyword>
<feature type="transmembrane region" description="Helical" evidence="1">
    <location>
        <begin position="114"/>
        <end position="137"/>
    </location>
</feature>
<dbReference type="InterPro" id="IPR036286">
    <property type="entry name" value="LexA/Signal_pep-like_sf"/>
</dbReference>